<keyword evidence="1" id="KW-0732">Signal</keyword>
<dbReference type="AlphaFoldDB" id="D2QX57"/>
<name>D2QX57_PIRSD</name>
<gene>
    <name evidence="2" type="ordered locus">Psta_3233</name>
</gene>
<reference evidence="2 3" key="1">
    <citation type="journal article" date="2009" name="Stand. Genomic Sci.">
        <title>Complete genome sequence of Pirellula staleyi type strain (ATCC 27377).</title>
        <authorList>
            <person name="Clum A."/>
            <person name="Tindall B.J."/>
            <person name="Sikorski J."/>
            <person name="Ivanova N."/>
            <person name="Mavrommatis K."/>
            <person name="Lucas S."/>
            <person name="Glavina del Rio T."/>
            <person name="Nolan M."/>
            <person name="Chen F."/>
            <person name="Tice H."/>
            <person name="Pitluck S."/>
            <person name="Cheng J.F."/>
            <person name="Chertkov O."/>
            <person name="Brettin T."/>
            <person name="Han C."/>
            <person name="Detter J.C."/>
            <person name="Kuske C."/>
            <person name="Bruce D."/>
            <person name="Goodwin L."/>
            <person name="Ovchinikova G."/>
            <person name="Pati A."/>
            <person name="Mikhailova N."/>
            <person name="Chen A."/>
            <person name="Palaniappan K."/>
            <person name="Land M."/>
            <person name="Hauser L."/>
            <person name="Chang Y.J."/>
            <person name="Jeffries C.D."/>
            <person name="Chain P."/>
            <person name="Rohde M."/>
            <person name="Goker M."/>
            <person name="Bristow J."/>
            <person name="Eisen J.A."/>
            <person name="Markowitz V."/>
            <person name="Hugenholtz P."/>
            <person name="Kyrpides N.C."/>
            <person name="Klenk H.P."/>
            <person name="Lapidus A."/>
        </authorList>
    </citation>
    <scope>NUCLEOTIDE SEQUENCE [LARGE SCALE GENOMIC DNA]</scope>
    <source>
        <strain evidence="3">ATCC 27377 / DSM 6068 / ICPB 4128</strain>
    </source>
</reference>
<dbReference type="KEGG" id="psl:Psta_3233"/>
<keyword evidence="3" id="KW-1185">Reference proteome</keyword>
<evidence type="ECO:0000256" key="1">
    <source>
        <dbReference type="SAM" id="SignalP"/>
    </source>
</evidence>
<accession>D2QX57</accession>
<dbReference type="eggNOG" id="ENOG5030UFT">
    <property type="taxonomic scope" value="Bacteria"/>
</dbReference>
<evidence type="ECO:0000313" key="2">
    <source>
        <dbReference type="EMBL" id="ADB17897.1"/>
    </source>
</evidence>
<evidence type="ECO:0000313" key="3">
    <source>
        <dbReference type="Proteomes" id="UP000001887"/>
    </source>
</evidence>
<organism evidence="2 3">
    <name type="scientific">Pirellula staleyi (strain ATCC 27377 / DSM 6068 / ICPB 4128)</name>
    <name type="common">Pirella staleyi</name>
    <dbReference type="NCBI Taxonomy" id="530564"/>
    <lineage>
        <taxon>Bacteria</taxon>
        <taxon>Pseudomonadati</taxon>
        <taxon>Planctomycetota</taxon>
        <taxon>Planctomycetia</taxon>
        <taxon>Pirellulales</taxon>
        <taxon>Pirellulaceae</taxon>
        <taxon>Pirellula</taxon>
    </lineage>
</organism>
<dbReference type="TCDB" id="1.B.57.1.4">
    <property type="family name" value="the legionella major-outer membrane protein (lm-omp) family"/>
</dbReference>
<dbReference type="InterPro" id="IPR007825">
    <property type="entry name" value="Major_OMP_Legionella"/>
</dbReference>
<feature type="chain" id="PRO_5003035832" evidence="1">
    <location>
        <begin position="24"/>
        <end position="397"/>
    </location>
</feature>
<dbReference type="EMBL" id="CP001848">
    <property type="protein sequence ID" value="ADB17897.1"/>
    <property type="molecule type" value="Genomic_DNA"/>
</dbReference>
<dbReference type="Pfam" id="PF05150">
    <property type="entry name" value="Legionella_OMP"/>
    <property type="match status" value="1"/>
</dbReference>
<dbReference type="Proteomes" id="UP000001887">
    <property type="component" value="Chromosome"/>
</dbReference>
<sequence precursor="true">MQSKSIIWAALLAASAFVSVATAQYPMPMSAGPMPMGPMPGMMQASYMQPMPGAAPMAPPMMPGGMPCTTAAPGCGDIAGAGACGGNCGDGCGCADGWTDKWTVFGEFLYVRPRDAEVAYAQVINSNVGALPVAPLGIVDPEFSPGVRVGLNRFMDECSAIRISYAMLDSNTESQMTSNAPLALRSLVFHPGTANAASDGDEATAALDVRYQLIDVDYRGLIAYDNEYKLNYVVGARYGRLEQDFNHTLVIPGTEQLDTTVDFDGAGLKVGLEFERYGRNRQWFVFGKANASMLGGDFQARYTQTSLPGPATTPVDVSWEAGRLVTITELEVGLGWQNYCGNFRVSAGYTVSSWFNTLKTNEWISAVQNDNYVDPADTTLDGMMTFDGLTAKAELLW</sequence>
<dbReference type="OrthoDB" id="271806at2"/>
<protein>
    <submittedName>
        <fullName evidence="2">Uncharacterized protein</fullName>
    </submittedName>
</protein>
<proteinExistence type="predicted"/>
<feature type="signal peptide" evidence="1">
    <location>
        <begin position="1"/>
        <end position="23"/>
    </location>
</feature>
<dbReference type="HOGENOM" id="CLU_694171_0_0_0"/>